<protein>
    <submittedName>
        <fullName evidence="3">Uncharacterized protein</fullName>
    </submittedName>
</protein>
<sequence>MSTNQSTVGPPPGFSNHLPSGLSSNRMVYEDDQQTLNMLLQQHRLQQQQLQQSQQQQLIRQLSAEDATVSAGGYNGYHGSSNNGFNIRLLFVVIFGLQPFSVGIDLDHGEQ</sequence>
<dbReference type="VEuPathDB" id="VectorBase:AEPI008213"/>
<dbReference type="STRING" id="199890.A0A182PMN9"/>
<evidence type="ECO:0000256" key="2">
    <source>
        <dbReference type="SAM" id="MobiDB-lite"/>
    </source>
</evidence>
<reference evidence="4" key="1">
    <citation type="submission" date="2013-03" db="EMBL/GenBank/DDBJ databases">
        <title>The Genome Sequence of Anopheles epiroticus epiroticus2.</title>
        <authorList>
            <consortium name="The Broad Institute Genomics Platform"/>
            <person name="Neafsey D.E."/>
            <person name="Howell P."/>
            <person name="Walker B."/>
            <person name="Young S.K."/>
            <person name="Zeng Q."/>
            <person name="Gargeya S."/>
            <person name="Fitzgerald M."/>
            <person name="Haas B."/>
            <person name="Abouelleil A."/>
            <person name="Allen A.W."/>
            <person name="Alvarado L."/>
            <person name="Arachchi H.M."/>
            <person name="Berlin A.M."/>
            <person name="Chapman S.B."/>
            <person name="Gainer-Dewar J."/>
            <person name="Goldberg J."/>
            <person name="Griggs A."/>
            <person name="Gujja S."/>
            <person name="Hansen M."/>
            <person name="Howarth C."/>
            <person name="Imamovic A."/>
            <person name="Ireland A."/>
            <person name="Larimer J."/>
            <person name="McCowan C."/>
            <person name="Murphy C."/>
            <person name="Pearson M."/>
            <person name="Poon T.W."/>
            <person name="Priest M."/>
            <person name="Roberts A."/>
            <person name="Saif S."/>
            <person name="Shea T."/>
            <person name="Sisk P."/>
            <person name="Sykes S."/>
            <person name="Wortman J."/>
            <person name="Nusbaum C."/>
            <person name="Birren B."/>
        </authorList>
    </citation>
    <scope>NUCLEOTIDE SEQUENCE [LARGE SCALE GENOMIC DNA]</scope>
    <source>
        <strain evidence="4">Epiroticus2</strain>
    </source>
</reference>
<name>A0A182PMN9_9DIPT</name>
<evidence type="ECO:0000256" key="1">
    <source>
        <dbReference type="SAM" id="Coils"/>
    </source>
</evidence>
<organism evidence="3 4">
    <name type="scientific">Anopheles epiroticus</name>
    <dbReference type="NCBI Taxonomy" id="199890"/>
    <lineage>
        <taxon>Eukaryota</taxon>
        <taxon>Metazoa</taxon>
        <taxon>Ecdysozoa</taxon>
        <taxon>Arthropoda</taxon>
        <taxon>Hexapoda</taxon>
        <taxon>Insecta</taxon>
        <taxon>Pterygota</taxon>
        <taxon>Neoptera</taxon>
        <taxon>Endopterygota</taxon>
        <taxon>Diptera</taxon>
        <taxon>Nematocera</taxon>
        <taxon>Culicoidea</taxon>
        <taxon>Culicidae</taxon>
        <taxon>Anophelinae</taxon>
        <taxon>Anopheles</taxon>
    </lineage>
</organism>
<accession>A0A182PMN9</accession>
<keyword evidence="4" id="KW-1185">Reference proteome</keyword>
<keyword evidence="1" id="KW-0175">Coiled coil</keyword>
<dbReference type="AlphaFoldDB" id="A0A182PMN9"/>
<proteinExistence type="predicted"/>
<dbReference type="EnsemblMetazoa" id="AEPI008213-RA">
    <property type="protein sequence ID" value="AEPI008213-PA"/>
    <property type="gene ID" value="AEPI008213"/>
</dbReference>
<feature type="coiled-coil region" evidence="1">
    <location>
        <begin position="36"/>
        <end position="65"/>
    </location>
</feature>
<evidence type="ECO:0000313" key="4">
    <source>
        <dbReference type="Proteomes" id="UP000075885"/>
    </source>
</evidence>
<reference evidence="3" key="2">
    <citation type="submission" date="2020-05" db="UniProtKB">
        <authorList>
            <consortium name="EnsemblMetazoa"/>
        </authorList>
    </citation>
    <scope>IDENTIFICATION</scope>
    <source>
        <strain evidence="3">Epiroticus2</strain>
    </source>
</reference>
<feature type="region of interest" description="Disordered" evidence="2">
    <location>
        <begin position="1"/>
        <end position="24"/>
    </location>
</feature>
<dbReference type="Proteomes" id="UP000075885">
    <property type="component" value="Unassembled WGS sequence"/>
</dbReference>
<evidence type="ECO:0000313" key="3">
    <source>
        <dbReference type="EnsemblMetazoa" id="AEPI008213-PA"/>
    </source>
</evidence>